<evidence type="ECO:0000256" key="2">
    <source>
        <dbReference type="ARBA" id="ARBA00022475"/>
    </source>
</evidence>
<dbReference type="RefSeq" id="WP_109646237.1">
    <property type="nucleotide sequence ID" value="NZ_QGGB01000005.1"/>
</dbReference>
<evidence type="ECO:0000256" key="4">
    <source>
        <dbReference type="ARBA" id="ARBA00022989"/>
    </source>
</evidence>
<feature type="transmembrane region" description="Helical" evidence="6">
    <location>
        <begin position="462"/>
        <end position="481"/>
    </location>
</feature>
<keyword evidence="9" id="KW-1185">Reference proteome</keyword>
<comment type="caution">
    <text evidence="8">The sequence shown here is derived from an EMBL/GenBank/DDBJ whole genome shotgun (WGS) entry which is preliminary data.</text>
</comment>
<evidence type="ECO:0000259" key="7">
    <source>
        <dbReference type="PROSITE" id="PS50156"/>
    </source>
</evidence>
<keyword evidence="2" id="KW-1003">Cell membrane</keyword>
<comment type="subcellular location">
    <subcellularLocation>
        <location evidence="1">Cell membrane</location>
        <topology evidence="1">Multi-pass membrane protein</topology>
    </subcellularLocation>
</comment>
<dbReference type="AlphaFoldDB" id="A0A316TSP2"/>
<dbReference type="Gene3D" id="1.20.1640.10">
    <property type="entry name" value="Multidrug efflux transporter AcrB transmembrane domain"/>
    <property type="match status" value="2"/>
</dbReference>
<feature type="transmembrane region" description="Helical" evidence="6">
    <location>
        <begin position="384"/>
        <end position="404"/>
    </location>
</feature>
<sequence length="835" mass="95589">MHKLIRFFRPIVRYNVSHPYLVVTFSIILAAVAAIFASRLTVDTDIANLLPESNENVQALRELEQTAGGETPMQVAIKSPDFEANIRFAERLVQESLNMEYSRTGNPFFNRADLRRETDVLKDNALYLATIEELQEIERYLENEIETAREEANPFLVDFFDDFEEEGDSDEPEIDDFRESYDEFIPSEYPVNDDSTLVVFDLYPAGSKSDIRYLEDLFSSYESLVERLDPESYHPEMEVQYGGRLKRHLNEFQSIMNDVFNSFGLGISGVILLVMLYFFIKKYLNYQQADEKYRKHSFLGHVLRMPVPVLVIGIPLLISLMWTFGITYFYLGLLNTMTSVLFVILFGLGIDYGIHYYARYIEYRSDGVTIEDSVIAAYEKTGSAIIVSALTTASALFVLMFADFRGFSEFGFISGIGILFAVSCMLFILPALLVIFERWNWILLNPKSEDYESRALIKRYPYARTVVTAGVLVSAVVLFFSTNLRFEYNFSNLEPTFPEYEQFKEFSSGVDESTRSNPAYIIAENDQDVFRLLEEIREIKNENPDTMIDEVEALQERFPPNNEMAQEKLGYIAEIRELLQNDFIRDQQDENLDILRRGSQTKEPLDENRIPDYLKNRFMTREGEIGRFVIIYPKSGLSDGLKSIAFKEEVGEVVLDNGREYHAASTSIVAATMLDLMRTESPYMVTATFIIVFLFIWISFGHIRWTMIALIPLIVGLLWLFGIQLLFGLKFNFYNLVVLPAILGIGCDNGVHLAHRYRDEGRKSMWNVLSSTGQHISIGSFTTMMGFAGLLFTSHPGLQSIGIMATIGIGMTLLSALTFLPAMVQFLEDRGWIHD</sequence>
<feature type="transmembrane region" description="Helical" evidence="6">
    <location>
        <begin position="733"/>
        <end position="754"/>
    </location>
</feature>
<proteinExistence type="predicted"/>
<evidence type="ECO:0000256" key="5">
    <source>
        <dbReference type="ARBA" id="ARBA00023136"/>
    </source>
</evidence>
<dbReference type="InterPro" id="IPR000731">
    <property type="entry name" value="SSD"/>
</dbReference>
<name>A0A316TSP2_9BACT</name>
<keyword evidence="3 6" id="KW-0812">Transmembrane</keyword>
<feature type="transmembrane region" description="Helical" evidence="6">
    <location>
        <begin position="798"/>
        <end position="820"/>
    </location>
</feature>
<keyword evidence="4 6" id="KW-1133">Transmembrane helix</keyword>
<organism evidence="8 9">
    <name type="scientific">Rhodohalobacter mucosus</name>
    <dbReference type="NCBI Taxonomy" id="2079485"/>
    <lineage>
        <taxon>Bacteria</taxon>
        <taxon>Pseudomonadati</taxon>
        <taxon>Balneolota</taxon>
        <taxon>Balneolia</taxon>
        <taxon>Balneolales</taxon>
        <taxon>Balneolaceae</taxon>
        <taxon>Rhodohalobacter</taxon>
    </lineage>
</organism>
<feature type="transmembrane region" description="Helical" evidence="6">
    <location>
        <begin position="301"/>
        <end position="322"/>
    </location>
</feature>
<dbReference type="PANTHER" id="PTHR33406">
    <property type="entry name" value="MEMBRANE PROTEIN MJ1562-RELATED"/>
    <property type="match status" value="1"/>
</dbReference>
<keyword evidence="5 6" id="KW-0472">Membrane</keyword>
<feature type="domain" description="SSD" evidence="7">
    <location>
        <begin position="324"/>
        <end position="435"/>
    </location>
</feature>
<dbReference type="OrthoDB" id="9809027at2"/>
<dbReference type="EMBL" id="QGGB01000005">
    <property type="protein sequence ID" value="PWN06888.1"/>
    <property type="molecule type" value="Genomic_DNA"/>
</dbReference>
<dbReference type="SUPFAM" id="SSF82866">
    <property type="entry name" value="Multidrug efflux transporter AcrB transmembrane domain"/>
    <property type="match status" value="2"/>
</dbReference>
<accession>A0A316TSP2</accession>
<feature type="transmembrane region" description="Helical" evidence="6">
    <location>
        <begin position="775"/>
        <end position="792"/>
    </location>
</feature>
<evidence type="ECO:0000313" key="9">
    <source>
        <dbReference type="Proteomes" id="UP000245533"/>
    </source>
</evidence>
<dbReference type="Pfam" id="PF03176">
    <property type="entry name" value="MMPL"/>
    <property type="match status" value="2"/>
</dbReference>
<evidence type="ECO:0000313" key="8">
    <source>
        <dbReference type="EMBL" id="PWN06888.1"/>
    </source>
</evidence>
<dbReference type="GO" id="GO:0005886">
    <property type="term" value="C:plasma membrane"/>
    <property type="evidence" value="ECO:0007669"/>
    <property type="project" value="UniProtKB-SubCell"/>
</dbReference>
<dbReference type="Proteomes" id="UP000245533">
    <property type="component" value="Unassembled WGS sequence"/>
</dbReference>
<evidence type="ECO:0000256" key="6">
    <source>
        <dbReference type="SAM" id="Phobius"/>
    </source>
</evidence>
<dbReference type="PANTHER" id="PTHR33406:SF13">
    <property type="entry name" value="MEMBRANE PROTEIN YDFJ"/>
    <property type="match status" value="1"/>
</dbReference>
<dbReference type="PROSITE" id="PS50156">
    <property type="entry name" value="SSD"/>
    <property type="match status" value="2"/>
</dbReference>
<feature type="transmembrane region" description="Helical" evidence="6">
    <location>
        <begin position="410"/>
        <end position="436"/>
    </location>
</feature>
<evidence type="ECO:0000256" key="3">
    <source>
        <dbReference type="ARBA" id="ARBA00022692"/>
    </source>
</evidence>
<gene>
    <name evidence="8" type="ORF">DDZ15_06335</name>
</gene>
<feature type="transmembrane region" description="Helical" evidence="6">
    <location>
        <begin position="20"/>
        <end position="40"/>
    </location>
</feature>
<dbReference type="InterPro" id="IPR004869">
    <property type="entry name" value="MMPL_dom"/>
</dbReference>
<protein>
    <recommendedName>
        <fullName evidence="7">SSD domain-containing protein</fullName>
    </recommendedName>
</protein>
<feature type="domain" description="SSD" evidence="7">
    <location>
        <begin position="707"/>
        <end position="826"/>
    </location>
</feature>
<dbReference type="InterPro" id="IPR050545">
    <property type="entry name" value="Mycobact_MmpL"/>
</dbReference>
<feature type="transmembrane region" description="Helical" evidence="6">
    <location>
        <begin position="707"/>
        <end position="727"/>
    </location>
</feature>
<feature type="transmembrane region" description="Helical" evidence="6">
    <location>
        <begin position="328"/>
        <end position="354"/>
    </location>
</feature>
<reference evidence="8 9" key="1">
    <citation type="submission" date="2018-05" db="EMBL/GenBank/DDBJ databases">
        <title>Rhodohalobacter halophilus gen. nov., sp. nov., a moderately halophilic member of the family Balneolaceae.</title>
        <authorList>
            <person name="Liu Z.-W."/>
        </authorList>
    </citation>
    <scope>NUCLEOTIDE SEQUENCE [LARGE SCALE GENOMIC DNA]</scope>
    <source>
        <strain evidence="8 9">8A47</strain>
    </source>
</reference>
<evidence type="ECO:0000256" key="1">
    <source>
        <dbReference type="ARBA" id="ARBA00004651"/>
    </source>
</evidence>
<feature type="transmembrane region" description="Helical" evidence="6">
    <location>
        <begin position="683"/>
        <end position="700"/>
    </location>
</feature>
<feature type="transmembrane region" description="Helical" evidence="6">
    <location>
        <begin position="259"/>
        <end position="280"/>
    </location>
</feature>